<feature type="region of interest" description="Disordered" evidence="1">
    <location>
        <begin position="1"/>
        <end position="89"/>
    </location>
</feature>
<dbReference type="STRING" id="1545044.SAMN05444276_1011019"/>
<sequence length="89" mass="9757">MADQKPNSTPDQKPNQKPDQQPELTRDTDAYLHDHDTPSHGGRAGGTMAQAIGSEDEHKRADEPDAGTTRVRKADEHRIGTSNLGTENR</sequence>
<dbReference type="AlphaFoldDB" id="A0A1H2TNT9"/>
<feature type="compositionally biased region" description="Polar residues" evidence="1">
    <location>
        <begin position="80"/>
        <end position="89"/>
    </location>
</feature>
<keyword evidence="3" id="KW-1185">Reference proteome</keyword>
<feature type="compositionally biased region" description="Low complexity" evidence="1">
    <location>
        <begin position="10"/>
        <end position="22"/>
    </location>
</feature>
<name>A0A1H2TNT9_9RHOB</name>
<protein>
    <submittedName>
        <fullName evidence="2">Uncharacterized protein</fullName>
    </submittedName>
</protein>
<gene>
    <name evidence="2" type="ORF">SAMN05444276_1011019</name>
</gene>
<reference evidence="3" key="1">
    <citation type="submission" date="2016-10" db="EMBL/GenBank/DDBJ databases">
        <authorList>
            <person name="Varghese N."/>
            <person name="Submissions S."/>
        </authorList>
    </citation>
    <scope>NUCLEOTIDE SEQUENCE [LARGE SCALE GENOMIC DNA]</scope>
    <source>
        <strain evidence="3">DSM 29303</strain>
    </source>
</reference>
<dbReference type="Proteomes" id="UP000182944">
    <property type="component" value="Unassembled WGS sequence"/>
</dbReference>
<accession>A0A1H2TNT9</accession>
<proteinExistence type="predicted"/>
<evidence type="ECO:0000313" key="3">
    <source>
        <dbReference type="Proteomes" id="UP000182944"/>
    </source>
</evidence>
<dbReference type="RefSeq" id="WP_170835563.1">
    <property type="nucleotide sequence ID" value="NZ_FNNA01000001.1"/>
</dbReference>
<evidence type="ECO:0000313" key="2">
    <source>
        <dbReference type="EMBL" id="SDW45457.1"/>
    </source>
</evidence>
<evidence type="ECO:0000256" key="1">
    <source>
        <dbReference type="SAM" id="MobiDB-lite"/>
    </source>
</evidence>
<organism evidence="2 3">
    <name type="scientific">Paracoccus sanguinis</name>
    <dbReference type="NCBI Taxonomy" id="1545044"/>
    <lineage>
        <taxon>Bacteria</taxon>
        <taxon>Pseudomonadati</taxon>
        <taxon>Pseudomonadota</taxon>
        <taxon>Alphaproteobacteria</taxon>
        <taxon>Rhodobacterales</taxon>
        <taxon>Paracoccaceae</taxon>
        <taxon>Paracoccus</taxon>
    </lineage>
</organism>
<feature type="compositionally biased region" description="Basic and acidic residues" evidence="1">
    <location>
        <begin position="24"/>
        <end position="38"/>
    </location>
</feature>
<dbReference type="EMBL" id="FNNA01000001">
    <property type="protein sequence ID" value="SDW45457.1"/>
    <property type="molecule type" value="Genomic_DNA"/>
</dbReference>